<keyword evidence="1" id="KW-1185">Reference proteome</keyword>
<organism evidence="1 2">
    <name type="scientific">Romanomermis culicivorax</name>
    <name type="common">Nematode worm</name>
    <dbReference type="NCBI Taxonomy" id="13658"/>
    <lineage>
        <taxon>Eukaryota</taxon>
        <taxon>Metazoa</taxon>
        <taxon>Ecdysozoa</taxon>
        <taxon>Nematoda</taxon>
        <taxon>Enoplea</taxon>
        <taxon>Dorylaimia</taxon>
        <taxon>Mermithida</taxon>
        <taxon>Mermithoidea</taxon>
        <taxon>Mermithidae</taxon>
        <taxon>Romanomermis</taxon>
    </lineage>
</organism>
<evidence type="ECO:0000313" key="2">
    <source>
        <dbReference type="WBParaSite" id="nRc.2.0.1.t12830-RA"/>
    </source>
</evidence>
<proteinExistence type="predicted"/>
<reference evidence="2" key="1">
    <citation type="submission" date="2022-11" db="UniProtKB">
        <authorList>
            <consortium name="WormBaseParasite"/>
        </authorList>
    </citation>
    <scope>IDENTIFICATION</scope>
</reference>
<dbReference type="WBParaSite" id="nRc.2.0.1.t12830-RA">
    <property type="protein sequence ID" value="nRc.2.0.1.t12830-RA"/>
    <property type="gene ID" value="nRc.2.0.1.g12830"/>
</dbReference>
<dbReference type="OMA" id="WMSIHER"/>
<dbReference type="AlphaFoldDB" id="A0A915IF95"/>
<protein>
    <submittedName>
        <fullName evidence="2">Uncharacterized protein</fullName>
    </submittedName>
</protein>
<dbReference type="InterPro" id="IPR036514">
    <property type="entry name" value="SGNH_hydro_sf"/>
</dbReference>
<dbReference type="PANTHER" id="PTHR11852">
    <property type="entry name" value="PLATELET-ACTIVATING FACTOR ACETYLHYDROLASE"/>
    <property type="match status" value="1"/>
</dbReference>
<dbReference type="PANTHER" id="PTHR11852:SF0">
    <property type="entry name" value="PLATELET-ACTIVATING FACTOR ACETYLHYDROLASE IB SUBUNIT BETA HOMOLOG"/>
    <property type="match status" value="1"/>
</dbReference>
<dbReference type="SUPFAM" id="SSF52266">
    <property type="entry name" value="SGNH hydrolase"/>
    <property type="match status" value="1"/>
</dbReference>
<dbReference type="Proteomes" id="UP000887565">
    <property type="component" value="Unplaced"/>
</dbReference>
<accession>A0A915IF95</accession>
<dbReference type="Gene3D" id="3.40.50.1110">
    <property type="entry name" value="SGNH hydrolase"/>
    <property type="match status" value="1"/>
</dbReference>
<name>A0A915IF95_ROMCU</name>
<evidence type="ECO:0000313" key="1">
    <source>
        <dbReference type="Proteomes" id="UP000887565"/>
    </source>
</evidence>
<sequence length="95" mass="11011">MCSNQPRPQDDLDGDGRWMSIHERFKSEVKSNEPDVIFFGDSHIALLEQSDFYQEAFAPLHCLCFGIRGDTTDNVMWRILDGELEYVKPKFLKGK</sequence>